<dbReference type="EMBL" id="SLXK01000010">
    <property type="protein sequence ID" value="TCP29430.1"/>
    <property type="molecule type" value="Genomic_DNA"/>
</dbReference>
<keyword evidence="2 7" id="KW-0474">Menaquinone biosynthesis</keyword>
<dbReference type="InterPro" id="IPR047585">
    <property type="entry name" value="MenC"/>
</dbReference>
<comment type="pathway">
    <text evidence="7">Quinol/quinone metabolism; 1,4-dihydroxy-2-naphthoate biosynthesis; 1,4-dihydroxy-2-naphthoate from chorismate: step 4/7.</text>
</comment>
<dbReference type="GO" id="GO:0016854">
    <property type="term" value="F:racemase and epimerase activity"/>
    <property type="evidence" value="ECO:0007669"/>
    <property type="project" value="UniProtKB-ARBA"/>
</dbReference>
<dbReference type="PANTHER" id="PTHR48073">
    <property type="entry name" value="O-SUCCINYLBENZOATE SYNTHASE-RELATED"/>
    <property type="match status" value="1"/>
</dbReference>
<dbReference type="InterPro" id="IPR013342">
    <property type="entry name" value="Mandelate_racemase_C"/>
</dbReference>
<organism evidence="9 10">
    <name type="scientific">Scopulibacillus darangshiensis</name>
    <dbReference type="NCBI Taxonomy" id="442528"/>
    <lineage>
        <taxon>Bacteria</taxon>
        <taxon>Bacillati</taxon>
        <taxon>Bacillota</taxon>
        <taxon>Bacilli</taxon>
        <taxon>Bacillales</taxon>
        <taxon>Sporolactobacillaceae</taxon>
        <taxon>Scopulibacillus</taxon>
    </lineage>
</organism>
<name>A0A4R2P3T1_9BACL</name>
<evidence type="ECO:0000256" key="3">
    <source>
        <dbReference type="ARBA" id="ARBA00022723"/>
    </source>
</evidence>
<feature type="active site" description="Proton donor" evidence="7">
    <location>
        <position position="169"/>
    </location>
</feature>
<feature type="domain" description="Mandelate racemase/muconate lactonizing enzyme C-terminal" evidence="8">
    <location>
        <begin position="148"/>
        <end position="240"/>
    </location>
</feature>
<evidence type="ECO:0000256" key="5">
    <source>
        <dbReference type="ARBA" id="ARBA00023239"/>
    </source>
</evidence>
<dbReference type="Pfam" id="PF13378">
    <property type="entry name" value="MR_MLE_C"/>
    <property type="match status" value="1"/>
</dbReference>
<dbReference type="SFLD" id="SFLDS00001">
    <property type="entry name" value="Enolase"/>
    <property type="match status" value="1"/>
</dbReference>
<evidence type="ECO:0000256" key="4">
    <source>
        <dbReference type="ARBA" id="ARBA00022842"/>
    </source>
</evidence>
<dbReference type="Proteomes" id="UP000295416">
    <property type="component" value="Unassembled WGS sequence"/>
</dbReference>
<dbReference type="InterPro" id="IPR029065">
    <property type="entry name" value="Enolase_C-like"/>
</dbReference>
<dbReference type="GO" id="GO:0043748">
    <property type="term" value="F:O-succinylbenzoate synthase activity"/>
    <property type="evidence" value="ECO:0007669"/>
    <property type="project" value="UniProtKB-EC"/>
</dbReference>
<keyword evidence="5 7" id="KW-0456">Lyase</keyword>
<dbReference type="SFLD" id="SFLDF00009">
    <property type="entry name" value="o-succinylbenzoate_synthase"/>
    <property type="match status" value="1"/>
</dbReference>
<dbReference type="NCBIfam" id="TIGR01928">
    <property type="entry name" value="menC_lowGC_arch"/>
    <property type="match status" value="1"/>
</dbReference>
<gene>
    <name evidence="7" type="primary">menC</name>
    <name evidence="9" type="ORF">EV207_11051</name>
</gene>
<dbReference type="SFLD" id="SFLDG00180">
    <property type="entry name" value="muconate_cycloisomerase"/>
    <property type="match status" value="1"/>
</dbReference>
<comment type="similarity">
    <text evidence="7">Belongs to the mandelate racemase/muconate lactonizing enzyme family. MenC type 2 subfamily.</text>
</comment>
<accession>A0A4R2P3T1</accession>
<keyword evidence="10" id="KW-1185">Reference proteome</keyword>
<comment type="catalytic activity">
    <reaction evidence="7">
        <text>(1R,6R)-6-hydroxy-2-succinyl-cyclohexa-2,4-diene-1-carboxylate = 2-succinylbenzoate + H2O</text>
        <dbReference type="Rhea" id="RHEA:10196"/>
        <dbReference type="ChEBI" id="CHEBI:15377"/>
        <dbReference type="ChEBI" id="CHEBI:18325"/>
        <dbReference type="ChEBI" id="CHEBI:58689"/>
        <dbReference type="EC" id="4.2.1.113"/>
    </reaction>
</comment>
<keyword evidence="4 7" id="KW-0460">Magnesium</keyword>
<dbReference type="AlphaFoldDB" id="A0A4R2P3T1"/>
<protein>
    <recommendedName>
        <fullName evidence="6 7">o-succinylbenzoate synthase</fullName>
        <shortName evidence="7">OSB synthase</shortName>
        <shortName evidence="7">OSBS</shortName>
        <ecNumber evidence="6 7">4.2.1.113</ecNumber>
    </recommendedName>
    <alternativeName>
        <fullName evidence="7">4-(2'-carboxyphenyl)-4-oxybutyric acid synthase</fullName>
    </alternativeName>
    <alternativeName>
        <fullName evidence="7">o-succinylbenzoic acid synthase</fullName>
    </alternativeName>
</protein>
<dbReference type="Gene3D" id="3.30.390.10">
    <property type="entry name" value="Enolase-like, N-terminal domain"/>
    <property type="match status" value="1"/>
</dbReference>
<dbReference type="SUPFAM" id="SSF54826">
    <property type="entry name" value="Enolase N-terminal domain-like"/>
    <property type="match status" value="1"/>
</dbReference>
<feature type="active site" description="Proton acceptor" evidence="7">
    <location>
        <position position="268"/>
    </location>
</feature>
<sequence length="374" mass="41860">MTGNAVKVKEVVLRKLQMRLKNPFATSFETMQDKTFCLLEVIDENGNIGWGESVASDLPLYNEETVKTNQHILEDLLIPDILGQTIGHPDEISERFSPIRRNNMAKATIETAIWDLFAKNNRMPLSQALGGKKKEIQVGISIGIQDTTKALLNQIEGFLTQGFRKFKIKIKPGKDVGVLREVREVYPDIPMMADANSAYTLKDIDHLKQLDDLNLMMIEQPLDHDDIVDHAVLQKEIRTPICLDESIHSVKDAMRSHSLGSCKIINIKIGRVGGLTEAKKINDYCKQVGMPVWCGGMQEAGVGRAHNIAVTTLDQFTLPGDTAPSSRYWDEDIIEPEVTMTGGIIQVPDKPGIGFEVNREMLEKFAVYEKAFKL</sequence>
<comment type="function">
    <text evidence="7">Converts 2-succinyl-6-hydroxy-2,4-cyclohexadiene-1-carboxylate (SHCHC) to 2-succinylbenzoate (OSB).</text>
</comment>
<dbReference type="PANTHER" id="PTHR48073:SF5">
    <property type="entry name" value="O-SUCCINYLBENZOATE SYNTHASE"/>
    <property type="match status" value="1"/>
</dbReference>
<dbReference type="SUPFAM" id="SSF51604">
    <property type="entry name" value="Enolase C-terminal domain-like"/>
    <property type="match status" value="1"/>
</dbReference>
<dbReference type="SMART" id="SM00922">
    <property type="entry name" value="MR_MLE"/>
    <property type="match status" value="1"/>
</dbReference>
<comment type="cofactor">
    <cofactor evidence="1 7">
        <name>a divalent metal cation</name>
        <dbReference type="ChEBI" id="CHEBI:60240"/>
    </cofactor>
</comment>
<dbReference type="GO" id="GO:0009234">
    <property type="term" value="P:menaquinone biosynthetic process"/>
    <property type="evidence" value="ECO:0007669"/>
    <property type="project" value="UniProtKB-UniRule"/>
</dbReference>
<evidence type="ECO:0000256" key="1">
    <source>
        <dbReference type="ARBA" id="ARBA00001968"/>
    </source>
</evidence>
<dbReference type="EC" id="4.2.1.113" evidence="6 7"/>
<dbReference type="UniPathway" id="UPA01057">
    <property type="reaction ID" value="UER00165"/>
</dbReference>
<feature type="binding site" evidence="7">
    <location>
        <position position="244"/>
    </location>
    <ligand>
        <name>Mg(2+)</name>
        <dbReference type="ChEBI" id="CHEBI:18420"/>
    </ligand>
</feature>
<dbReference type="OrthoDB" id="9774531at2"/>
<dbReference type="GO" id="GO:0000287">
    <property type="term" value="F:magnesium ion binding"/>
    <property type="evidence" value="ECO:0007669"/>
    <property type="project" value="UniProtKB-UniRule"/>
</dbReference>
<dbReference type="HAMAP" id="MF_01933">
    <property type="entry name" value="MenC_2"/>
    <property type="match status" value="1"/>
</dbReference>
<evidence type="ECO:0000313" key="9">
    <source>
        <dbReference type="EMBL" id="TCP29430.1"/>
    </source>
</evidence>
<comment type="pathway">
    <text evidence="7">Quinol/quinone metabolism; menaquinone biosynthesis.</text>
</comment>
<dbReference type="CDD" id="cd03317">
    <property type="entry name" value="NAAAR"/>
    <property type="match status" value="1"/>
</dbReference>
<keyword evidence="3 7" id="KW-0479">Metal-binding</keyword>
<feature type="binding site" evidence="7">
    <location>
        <position position="219"/>
    </location>
    <ligand>
        <name>Mg(2+)</name>
        <dbReference type="ChEBI" id="CHEBI:18420"/>
    </ligand>
</feature>
<evidence type="ECO:0000259" key="8">
    <source>
        <dbReference type="SMART" id="SM00922"/>
    </source>
</evidence>
<dbReference type="InterPro" id="IPR029017">
    <property type="entry name" value="Enolase-like_N"/>
</dbReference>
<dbReference type="InterPro" id="IPR013341">
    <property type="entry name" value="Mandelate_racemase_N_dom"/>
</dbReference>
<dbReference type="Pfam" id="PF02746">
    <property type="entry name" value="MR_MLE_N"/>
    <property type="match status" value="1"/>
</dbReference>
<dbReference type="UniPathway" id="UPA00079"/>
<feature type="binding site" evidence="7">
    <location>
        <position position="194"/>
    </location>
    <ligand>
        <name>Mg(2+)</name>
        <dbReference type="ChEBI" id="CHEBI:18420"/>
    </ligand>
</feature>
<dbReference type="InterPro" id="IPR010197">
    <property type="entry name" value="OSBS/NAAAR"/>
</dbReference>
<evidence type="ECO:0000313" key="10">
    <source>
        <dbReference type="Proteomes" id="UP000295416"/>
    </source>
</evidence>
<comment type="caution">
    <text evidence="9">The sequence shown here is derived from an EMBL/GenBank/DDBJ whole genome shotgun (WGS) entry which is preliminary data.</text>
</comment>
<dbReference type="RefSeq" id="WP_132745791.1">
    <property type="nucleotide sequence ID" value="NZ_SLXK01000010.1"/>
</dbReference>
<dbReference type="Gene3D" id="3.20.20.120">
    <property type="entry name" value="Enolase-like C-terminal domain"/>
    <property type="match status" value="1"/>
</dbReference>
<reference evidence="9 10" key="1">
    <citation type="submission" date="2019-03" db="EMBL/GenBank/DDBJ databases">
        <title>Genomic Encyclopedia of Type Strains, Phase IV (KMG-IV): sequencing the most valuable type-strain genomes for metagenomic binning, comparative biology and taxonomic classification.</title>
        <authorList>
            <person name="Goeker M."/>
        </authorList>
    </citation>
    <scope>NUCLEOTIDE SEQUENCE [LARGE SCALE GENOMIC DNA]</scope>
    <source>
        <strain evidence="9 10">DSM 19377</strain>
    </source>
</reference>
<dbReference type="InterPro" id="IPR036849">
    <property type="entry name" value="Enolase-like_C_sf"/>
</dbReference>
<proteinExistence type="inferred from homology"/>
<evidence type="ECO:0000256" key="6">
    <source>
        <dbReference type="ARBA" id="ARBA00029491"/>
    </source>
</evidence>
<evidence type="ECO:0000256" key="2">
    <source>
        <dbReference type="ARBA" id="ARBA00022428"/>
    </source>
</evidence>
<evidence type="ECO:0000256" key="7">
    <source>
        <dbReference type="HAMAP-Rule" id="MF_01933"/>
    </source>
</evidence>